<evidence type="ECO:0000313" key="3">
    <source>
        <dbReference type="EMBL" id="CAD9100456.1"/>
    </source>
</evidence>
<reference evidence="3" key="1">
    <citation type="submission" date="2021-01" db="EMBL/GenBank/DDBJ databases">
        <authorList>
            <person name="Corre E."/>
            <person name="Pelletier E."/>
            <person name="Niang G."/>
            <person name="Scheremetjew M."/>
            <person name="Finn R."/>
            <person name="Kale V."/>
            <person name="Holt S."/>
            <person name="Cochrane G."/>
            <person name="Meng A."/>
            <person name="Brown T."/>
            <person name="Cohen L."/>
        </authorList>
    </citation>
    <scope>NUCLEOTIDE SEQUENCE</scope>
    <source>
        <strain evidence="3">CCAP 1951/1</strain>
    </source>
</reference>
<gene>
    <name evidence="3" type="ORF">NDES1114_LOCUS6934</name>
</gene>
<dbReference type="InterPro" id="IPR011047">
    <property type="entry name" value="Quinoprotein_ADH-like_sf"/>
</dbReference>
<dbReference type="AlphaFoldDB" id="A0A7S1LEL3"/>
<evidence type="ECO:0000256" key="1">
    <source>
        <dbReference type="SAM" id="SignalP"/>
    </source>
</evidence>
<evidence type="ECO:0000259" key="2">
    <source>
        <dbReference type="Pfam" id="PF13360"/>
    </source>
</evidence>
<dbReference type="Pfam" id="PF13360">
    <property type="entry name" value="PQQ_2"/>
    <property type="match status" value="2"/>
</dbReference>
<feature type="signal peptide" evidence="1">
    <location>
        <begin position="1"/>
        <end position="19"/>
    </location>
</feature>
<protein>
    <recommendedName>
        <fullName evidence="2">Pyrrolo-quinoline quinone repeat domain-containing protein</fullName>
    </recommendedName>
</protein>
<feature type="domain" description="Pyrrolo-quinoline quinone repeat" evidence="2">
    <location>
        <begin position="336"/>
        <end position="398"/>
    </location>
</feature>
<proteinExistence type="predicted"/>
<dbReference type="PANTHER" id="PTHR34512">
    <property type="entry name" value="CELL SURFACE PROTEIN"/>
    <property type="match status" value="1"/>
</dbReference>
<keyword evidence="1" id="KW-0732">Signal</keyword>
<sequence>MRAAAVCACVAVLAACSAATVFKSSAAAVSGPAEQWQVFVPYGDQVKSNFVFSPSGATGCTILQDQNDNAVVFCFKTSTGAKIFRASLGMFPVNTPQLTVTSDLVLVAAPTSVTALDATTGSQVWANQDVEASVAVVDTSVNGNGVAFVGYGPQALYGLAANGTQVWSFNGQFGECSFFPTPIYNQNGTFLACARTLVGGFPAIFGFDVPTGSMLWFDYNQGNDPNPRWADGQTLVYLKANESEWVTTYVVDVRTGFPKWSWPTNMQHATGTVLNGSIVVIGTWASTTALSLADGSVMWALPDPIDLTSELSVPIPAGPNGDQLALFHLQLSEHLEQSLRRVDPTTGTVLWNSTMNVNGAAPWHYAAASNRLATRTPNYVYGYDFQTGVQQWSQQVDENDFVAFTGNLAIETRDLQVVLAFAIGPNSADRA</sequence>
<dbReference type="InterPro" id="IPR015943">
    <property type="entry name" value="WD40/YVTN_repeat-like_dom_sf"/>
</dbReference>
<feature type="domain" description="Pyrrolo-quinoline quinone repeat" evidence="2">
    <location>
        <begin position="61"/>
        <end position="261"/>
    </location>
</feature>
<dbReference type="EMBL" id="HBGF01010447">
    <property type="protein sequence ID" value="CAD9100456.1"/>
    <property type="molecule type" value="Transcribed_RNA"/>
</dbReference>
<dbReference type="InterPro" id="IPR002372">
    <property type="entry name" value="PQQ_rpt_dom"/>
</dbReference>
<dbReference type="PROSITE" id="PS51257">
    <property type="entry name" value="PROKAR_LIPOPROTEIN"/>
    <property type="match status" value="1"/>
</dbReference>
<organism evidence="3">
    <name type="scientific">Neobodo designis</name>
    <name type="common">Flagellated protozoan</name>
    <name type="synonym">Bodo designis</name>
    <dbReference type="NCBI Taxonomy" id="312471"/>
    <lineage>
        <taxon>Eukaryota</taxon>
        <taxon>Discoba</taxon>
        <taxon>Euglenozoa</taxon>
        <taxon>Kinetoplastea</taxon>
        <taxon>Metakinetoplastina</taxon>
        <taxon>Neobodonida</taxon>
        <taxon>Neobodo</taxon>
    </lineage>
</organism>
<accession>A0A7S1LEL3</accession>
<dbReference type="PANTHER" id="PTHR34512:SF30">
    <property type="entry name" value="OUTER MEMBRANE PROTEIN ASSEMBLY FACTOR BAMB"/>
    <property type="match status" value="1"/>
</dbReference>
<dbReference type="SUPFAM" id="SSF50998">
    <property type="entry name" value="Quinoprotein alcohol dehydrogenase-like"/>
    <property type="match status" value="1"/>
</dbReference>
<feature type="chain" id="PRO_5030874726" description="Pyrrolo-quinoline quinone repeat domain-containing protein" evidence="1">
    <location>
        <begin position="20"/>
        <end position="431"/>
    </location>
</feature>
<name>A0A7S1LEL3_NEODS</name>
<dbReference type="Gene3D" id="2.130.10.10">
    <property type="entry name" value="YVTN repeat-like/Quinoprotein amine dehydrogenase"/>
    <property type="match status" value="2"/>
</dbReference>